<dbReference type="GO" id="GO:0009307">
    <property type="term" value="P:DNA restriction-modification system"/>
    <property type="evidence" value="ECO:0007669"/>
    <property type="project" value="UniProtKB-KW"/>
</dbReference>
<feature type="domain" description="DNA methylase adenine-specific" evidence="8">
    <location>
        <begin position="189"/>
        <end position="523"/>
    </location>
</feature>
<dbReference type="InterPro" id="IPR051537">
    <property type="entry name" value="DNA_Adenine_Mtase"/>
</dbReference>
<dbReference type="AlphaFoldDB" id="A0A4R2G3M1"/>
<dbReference type="PRINTS" id="PR00507">
    <property type="entry name" value="N12N6MTFRASE"/>
</dbReference>
<dbReference type="RefSeq" id="WP_132435631.1">
    <property type="nucleotide sequence ID" value="NZ_SLWK01000026.1"/>
</dbReference>
<dbReference type="Gene3D" id="1.20.1260.30">
    <property type="match status" value="1"/>
</dbReference>
<dbReference type="GO" id="GO:0032259">
    <property type="term" value="P:methylation"/>
    <property type="evidence" value="ECO:0007669"/>
    <property type="project" value="UniProtKB-KW"/>
</dbReference>
<evidence type="ECO:0000256" key="3">
    <source>
        <dbReference type="ARBA" id="ARBA00022603"/>
    </source>
</evidence>
<dbReference type="GO" id="GO:0008170">
    <property type="term" value="F:N-methyltransferase activity"/>
    <property type="evidence" value="ECO:0007669"/>
    <property type="project" value="InterPro"/>
</dbReference>
<name>A0A4R2G3M1_9BACT</name>
<protein>
    <recommendedName>
        <fullName evidence="2">site-specific DNA-methyltransferase (adenine-specific)</fullName>
        <ecNumber evidence="2">2.1.1.72</ecNumber>
    </recommendedName>
</protein>
<dbReference type="GO" id="GO:0003677">
    <property type="term" value="F:DNA binding"/>
    <property type="evidence" value="ECO:0007669"/>
    <property type="project" value="InterPro"/>
</dbReference>
<dbReference type="InterPro" id="IPR022749">
    <property type="entry name" value="D12N6_MeTrfase_N"/>
</dbReference>
<keyword evidence="5" id="KW-0949">S-adenosyl-L-methionine</keyword>
<dbReference type="InterPro" id="IPR029063">
    <property type="entry name" value="SAM-dependent_MTases_sf"/>
</dbReference>
<dbReference type="GO" id="GO:0009007">
    <property type="term" value="F:site-specific DNA-methyltransferase (adenine-specific) activity"/>
    <property type="evidence" value="ECO:0007669"/>
    <property type="project" value="UniProtKB-EC"/>
</dbReference>
<organism evidence="10 11">
    <name type="scientific">Natronoflexus pectinivorans</name>
    <dbReference type="NCBI Taxonomy" id="682526"/>
    <lineage>
        <taxon>Bacteria</taxon>
        <taxon>Pseudomonadati</taxon>
        <taxon>Bacteroidota</taxon>
        <taxon>Bacteroidia</taxon>
        <taxon>Marinilabiliales</taxon>
        <taxon>Marinilabiliaceae</taxon>
        <taxon>Natronoflexus</taxon>
    </lineage>
</organism>
<reference evidence="10 11" key="1">
    <citation type="submission" date="2019-03" db="EMBL/GenBank/DDBJ databases">
        <title>Genomic Encyclopedia of Type Strains, Phase IV (KMG-IV): sequencing the most valuable type-strain genomes for metagenomic binning, comparative biology and taxonomic classification.</title>
        <authorList>
            <person name="Goeker M."/>
        </authorList>
    </citation>
    <scope>NUCLEOTIDE SEQUENCE [LARGE SCALE GENOMIC DNA]</scope>
    <source>
        <strain evidence="10 11">DSM 24179</strain>
    </source>
</reference>
<dbReference type="Pfam" id="PF02384">
    <property type="entry name" value="N6_Mtase"/>
    <property type="match status" value="1"/>
</dbReference>
<accession>A0A4R2G3M1</accession>
<keyword evidence="6" id="KW-0680">Restriction system</keyword>
<proteinExistence type="inferred from homology"/>
<comment type="caution">
    <text evidence="10">The sequence shown here is derived from an EMBL/GenBank/DDBJ whole genome shotgun (WGS) entry which is preliminary data.</text>
</comment>
<gene>
    <name evidence="10" type="ORF">EV194_1267</name>
</gene>
<evidence type="ECO:0000313" key="11">
    <source>
        <dbReference type="Proteomes" id="UP000295221"/>
    </source>
</evidence>
<comment type="similarity">
    <text evidence="1">Belongs to the N(4)/N(6)-methyltransferase family.</text>
</comment>
<evidence type="ECO:0000256" key="1">
    <source>
        <dbReference type="ARBA" id="ARBA00006594"/>
    </source>
</evidence>
<dbReference type="InterPro" id="IPR038333">
    <property type="entry name" value="T1MK-like_N_sf"/>
</dbReference>
<evidence type="ECO:0000259" key="8">
    <source>
        <dbReference type="Pfam" id="PF02384"/>
    </source>
</evidence>
<evidence type="ECO:0000259" key="9">
    <source>
        <dbReference type="Pfam" id="PF12161"/>
    </source>
</evidence>
<dbReference type="SUPFAM" id="SSF53335">
    <property type="entry name" value="S-adenosyl-L-methionine-dependent methyltransferases"/>
    <property type="match status" value="1"/>
</dbReference>
<feature type="domain" description="N6 adenine-specific DNA methyltransferase N-terminal" evidence="9">
    <location>
        <begin position="8"/>
        <end position="170"/>
    </location>
</feature>
<keyword evidence="4" id="KW-0808">Transferase</keyword>
<dbReference type="InterPro" id="IPR003356">
    <property type="entry name" value="DNA_methylase_A-5"/>
</dbReference>
<dbReference type="Proteomes" id="UP000295221">
    <property type="component" value="Unassembled WGS sequence"/>
</dbReference>
<sequence>MLQNNAKLKSLIVSLWDTLWSSGIANPLTAIEQISYLLFIKKLDENEKNAERNISEGYWTEKDYKLKFNGEYTPFVDVAKEEAKYKKSKDQSKTFEELLAEARKPRKSEELRWSYFKNMSADAMLDHVRLNVFEFIKKLNSDTAFFTKHMESANFELRKPSLLVEAIKKIDEIYIEIEKDAEDGKQTLQDIQGDVYEMLLSEIATAGKMGQFRTPRHIIKLMAEIIEPKLGDRIADPACGTGGFLLGAYQYILTDLVRKTEPSKLTIDEDGFESGIVSSVLDHTNKKILDESLVGFDIDVTMVRLGLMNLMMHGINNPSIDYKDTLSKSYNEEASYDIIMANPPFTGKLDKGDINPDLRIDSGSTELLFLVRISKMLRAGGKAAIIIPEGVLFGSSGAQKATREILLKDNQLEAVISLPQGAFKPYTGVKTAILVFTKVKEDSKDWHTEKVWFYSIENDGYSLDDNRRKLKENPLPNVKVAFEARNKIKYQDRKNHFFVELKDIQNNDLDLSYNRYKEYEYIEQKYDPPKEILTKLIALEKEILEDMNELNALIG</sequence>
<evidence type="ECO:0000256" key="7">
    <source>
        <dbReference type="ARBA" id="ARBA00047942"/>
    </source>
</evidence>
<evidence type="ECO:0000256" key="4">
    <source>
        <dbReference type="ARBA" id="ARBA00022679"/>
    </source>
</evidence>
<dbReference type="OrthoDB" id="9814572at2"/>
<dbReference type="PANTHER" id="PTHR42933">
    <property type="entry name" value="SLR6095 PROTEIN"/>
    <property type="match status" value="1"/>
</dbReference>
<dbReference type="EMBL" id="SLWK01000026">
    <property type="protein sequence ID" value="TCO02196.1"/>
    <property type="molecule type" value="Genomic_DNA"/>
</dbReference>
<dbReference type="EC" id="2.1.1.72" evidence="2"/>
<comment type="catalytic activity">
    <reaction evidence="7">
        <text>a 2'-deoxyadenosine in DNA + S-adenosyl-L-methionine = an N(6)-methyl-2'-deoxyadenosine in DNA + S-adenosyl-L-homocysteine + H(+)</text>
        <dbReference type="Rhea" id="RHEA:15197"/>
        <dbReference type="Rhea" id="RHEA-COMP:12418"/>
        <dbReference type="Rhea" id="RHEA-COMP:12419"/>
        <dbReference type="ChEBI" id="CHEBI:15378"/>
        <dbReference type="ChEBI" id="CHEBI:57856"/>
        <dbReference type="ChEBI" id="CHEBI:59789"/>
        <dbReference type="ChEBI" id="CHEBI:90615"/>
        <dbReference type="ChEBI" id="CHEBI:90616"/>
        <dbReference type="EC" id="2.1.1.72"/>
    </reaction>
</comment>
<dbReference type="Pfam" id="PF12161">
    <property type="entry name" value="HsdM_N"/>
    <property type="match status" value="1"/>
</dbReference>
<keyword evidence="3" id="KW-0489">Methyltransferase</keyword>
<keyword evidence="11" id="KW-1185">Reference proteome</keyword>
<dbReference type="Gene3D" id="3.40.50.150">
    <property type="entry name" value="Vaccinia Virus protein VP39"/>
    <property type="match status" value="1"/>
</dbReference>
<evidence type="ECO:0000256" key="2">
    <source>
        <dbReference type="ARBA" id="ARBA00011900"/>
    </source>
</evidence>
<evidence type="ECO:0000313" key="10">
    <source>
        <dbReference type="EMBL" id="TCO02196.1"/>
    </source>
</evidence>
<dbReference type="PANTHER" id="PTHR42933:SF3">
    <property type="entry name" value="TYPE I RESTRICTION ENZYME MJAVIII METHYLASE SUBUNIT"/>
    <property type="match status" value="1"/>
</dbReference>
<evidence type="ECO:0000256" key="6">
    <source>
        <dbReference type="ARBA" id="ARBA00022747"/>
    </source>
</evidence>
<evidence type="ECO:0000256" key="5">
    <source>
        <dbReference type="ARBA" id="ARBA00022691"/>
    </source>
</evidence>